<dbReference type="PANTHER" id="PTHR35519:SF2">
    <property type="entry name" value="PH DOMAIN PROTEIN"/>
    <property type="match status" value="1"/>
</dbReference>
<dbReference type="Proteomes" id="UP000269154">
    <property type="component" value="Unassembled WGS sequence"/>
</dbReference>
<feature type="transmembrane region" description="Helical" evidence="1">
    <location>
        <begin position="20"/>
        <end position="40"/>
    </location>
</feature>
<sequence length="138" mass="15393">MDANFKIPFTNIRFGLDPLLSLIPGVGQIGTYLVSAFLVWQMQRNGASGKVYLKMIGNILLDVIISFIPVLGTIFDIGYKANNRNVNLLIEHYEEGEHTGSGKGMLLGLFFITMGVIFGLIYGVYKLFDLFFEYLGTL</sequence>
<evidence type="ECO:0000256" key="1">
    <source>
        <dbReference type="SAM" id="Phobius"/>
    </source>
</evidence>
<feature type="transmembrane region" description="Helical" evidence="1">
    <location>
        <begin position="52"/>
        <end position="75"/>
    </location>
</feature>
<comment type="caution">
    <text evidence="2">The sequence shown here is derived from an EMBL/GenBank/DDBJ whole genome shotgun (WGS) entry which is preliminary data.</text>
</comment>
<organism evidence="2 3">
    <name type="scientific">Okeania hirsuta</name>
    <dbReference type="NCBI Taxonomy" id="1458930"/>
    <lineage>
        <taxon>Bacteria</taxon>
        <taxon>Bacillati</taxon>
        <taxon>Cyanobacteriota</taxon>
        <taxon>Cyanophyceae</taxon>
        <taxon>Oscillatoriophycideae</taxon>
        <taxon>Oscillatoriales</taxon>
        <taxon>Microcoleaceae</taxon>
        <taxon>Okeania</taxon>
    </lineage>
</organism>
<keyword evidence="1" id="KW-1133">Transmembrane helix</keyword>
<reference evidence="2 3" key="1">
    <citation type="journal article" date="2018" name="ACS Chem. Biol.">
        <title>Ketoreductase domain dysfunction expands chemodiversity: malyngamide biosynthesis in the cyanobacterium Okeania hirsuta.</title>
        <authorList>
            <person name="Moss N.A."/>
            <person name="Leao T."/>
            <person name="Rankin M."/>
            <person name="McCullough T.M."/>
            <person name="Qu P."/>
            <person name="Korobeynikov A."/>
            <person name="Smith J.L."/>
            <person name="Gerwick L."/>
            <person name="Gerwick W.H."/>
        </authorList>
    </citation>
    <scope>NUCLEOTIDE SEQUENCE [LARGE SCALE GENOMIC DNA]</scope>
    <source>
        <strain evidence="2 3">PAB10Feb10-1</strain>
    </source>
</reference>
<dbReference type="AlphaFoldDB" id="A0A3N6NXM3"/>
<keyword evidence="3" id="KW-1185">Reference proteome</keyword>
<gene>
    <name evidence="2" type="ORF">D5R40_33460</name>
</gene>
<protein>
    <submittedName>
        <fullName evidence="2">DUF4112 domain-containing protein</fullName>
    </submittedName>
</protein>
<name>A0A3N6NXM3_9CYAN</name>
<evidence type="ECO:0000313" key="2">
    <source>
        <dbReference type="EMBL" id="RQH17267.1"/>
    </source>
</evidence>
<keyword evidence="1" id="KW-0812">Transmembrane</keyword>
<keyword evidence="1" id="KW-0472">Membrane</keyword>
<proteinExistence type="predicted"/>
<feature type="transmembrane region" description="Helical" evidence="1">
    <location>
        <begin position="105"/>
        <end position="125"/>
    </location>
</feature>
<dbReference type="Pfam" id="PF13430">
    <property type="entry name" value="DUF4112"/>
    <property type="match status" value="1"/>
</dbReference>
<accession>A0A3N6NXM3</accession>
<evidence type="ECO:0000313" key="3">
    <source>
        <dbReference type="Proteomes" id="UP000269154"/>
    </source>
</evidence>
<dbReference type="OrthoDB" id="513552at2"/>
<dbReference type="EMBL" id="RCBY01000513">
    <property type="protein sequence ID" value="RQH17267.1"/>
    <property type="molecule type" value="Genomic_DNA"/>
</dbReference>
<dbReference type="InterPro" id="IPR025187">
    <property type="entry name" value="DUF4112"/>
</dbReference>
<dbReference type="PANTHER" id="PTHR35519">
    <property type="entry name" value="MEMBRANE PROTEINS"/>
    <property type="match status" value="1"/>
</dbReference>